<feature type="transmembrane region" description="Helical" evidence="1">
    <location>
        <begin position="5"/>
        <end position="23"/>
    </location>
</feature>
<dbReference type="EMBL" id="NHNT01000011">
    <property type="protein sequence ID" value="OUZ38102.1"/>
    <property type="molecule type" value="Genomic_DNA"/>
</dbReference>
<feature type="transmembrane region" description="Helical" evidence="1">
    <location>
        <begin position="35"/>
        <end position="56"/>
    </location>
</feature>
<keyword evidence="1" id="KW-1133">Transmembrane helix</keyword>
<proteinExistence type="predicted"/>
<keyword evidence="1" id="KW-0472">Membrane</keyword>
<reference evidence="2 3" key="1">
    <citation type="journal article" date="2017" name="Int. J. Syst. Evol. Microbiol.">
        <title>Solibacillus kalamii sp. nov., isolated from a high-efficiency particulate arrestance filter system used in the International Space Station.</title>
        <authorList>
            <person name="Checinska Sielaff A."/>
            <person name="Kumar R.M."/>
            <person name="Pal D."/>
            <person name="Mayilraj S."/>
            <person name="Venkateswaran K."/>
        </authorList>
    </citation>
    <scope>NUCLEOTIDE SEQUENCE [LARGE SCALE GENOMIC DNA]</scope>
    <source>
        <strain evidence="2 3">ISSFR-015</strain>
    </source>
</reference>
<sequence length="69" mass="7647">MGKEFWIPLLASFATMAVLYFIGHVANLDFLIFKISLSYTEIALLPIFVGAGVGIISERMLKRKAGEVK</sequence>
<keyword evidence="3" id="KW-1185">Reference proteome</keyword>
<keyword evidence="1" id="KW-0812">Transmembrane</keyword>
<evidence type="ECO:0000313" key="2">
    <source>
        <dbReference type="EMBL" id="OUZ38102.1"/>
    </source>
</evidence>
<evidence type="ECO:0000256" key="1">
    <source>
        <dbReference type="SAM" id="Phobius"/>
    </source>
</evidence>
<organism evidence="2 3">
    <name type="scientific">Solibacillus kalamii</name>
    <dbReference type="NCBI Taxonomy" id="1748298"/>
    <lineage>
        <taxon>Bacteria</taxon>
        <taxon>Bacillati</taxon>
        <taxon>Bacillota</taxon>
        <taxon>Bacilli</taxon>
        <taxon>Bacillales</taxon>
        <taxon>Caryophanaceae</taxon>
        <taxon>Solibacillus</taxon>
    </lineage>
</organism>
<accession>A0ABX3ZEH7</accession>
<comment type="caution">
    <text evidence="2">The sequence shown here is derived from an EMBL/GenBank/DDBJ whole genome shotgun (WGS) entry which is preliminary data.</text>
</comment>
<gene>
    <name evidence="2" type="ORF">CBM15_15075</name>
</gene>
<protein>
    <submittedName>
        <fullName evidence="2">ATPase</fullName>
    </submittedName>
</protein>
<dbReference type="Proteomes" id="UP000196594">
    <property type="component" value="Unassembled WGS sequence"/>
</dbReference>
<dbReference type="RefSeq" id="WP_087618146.1">
    <property type="nucleotide sequence ID" value="NZ_JAFBEY010000008.1"/>
</dbReference>
<name>A0ABX3ZEH7_9BACL</name>
<evidence type="ECO:0000313" key="3">
    <source>
        <dbReference type="Proteomes" id="UP000196594"/>
    </source>
</evidence>